<keyword evidence="2" id="KW-0805">Transcription regulation</keyword>
<dbReference type="OMA" id="FSMNKYI"/>
<dbReference type="InterPro" id="IPR014876">
    <property type="entry name" value="DEK_C"/>
</dbReference>
<reference evidence="7" key="2">
    <citation type="submission" date="2021-03" db="UniProtKB">
        <authorList>
            <consortium name="EnsemblPlants"/>
        </authorList>
    </citation>
    <scope>IDENTIFICATION</scope>
</reference>
<comment type="subcellular location">
    <subcellularLocation>
        <location evidence="1">Nucleus</location>
    </subcellularLocation>
</comment>
<proteinExistence type="predicted"/>
<keyword evidence="4" id="KW-0539">Nucleus</keyword>
<dbReference type="GO" id="GO:0001181">
    <property type="term" value="F:RNA polymerase I general transcription initiation factor activity"/>
    <property type="evidence" value="ECO:0007669"/>
    <property type="project" value="UniProtKB-ARBA"/>
</dbReference>
<dbReference type="SUPFAM" id="SSF109715">
    <property type="entry name" value="DEK C-terminal domain"/>
    <property type="match status" value="1"/>
</dbReference>
<dbReference type="InterPro" id="IPR036885">
    <property type="entry name" value="SWIB_MDM2_dom_sf"/>
</dbReference>
<reference evidence="7" key="1">
    <citation type="journal article" date="2017" name="Nature">
        <title>The genome of Chenopodium quinoa.</title>
        <authorList>
            <person name="Jarvis D.E."/>
            <person name="Ho Y.S."/>
            <person name="Lightfoot D.J."/>
            <person name="Schmoeckel S.M."/>
            <person name="Li B."/>
            <person name="Borm T.J.A."/>
            <person name="Ohyanagi H."/>
            <person name="Mineta K."/>
            <person name="Michell C.T."/>
            <person name="Saber N."/>
            <person name="Kharbatia N.M."/>
            <person name="Rupper R.R."/>
            <person name="Sharp A.R."/>
            <person name="Dally N."/>
            <person name="Boughton B.A."/>
            <person name="Woo Y.H."/>
            <person name="Gao G."/>
            <person name="Schijlen E.G.W.M."/>
            <person name="Guo X."/>
            <person name="Momin A.A."/>
            <person name="Negrao S."/>
            <person name="Al-Babili S."/>
            <person name="Gehring C."/>
            <person name="Roessner U."/>
            <person name="Jung C."/>
            <person name="Murphy K."/>
            <person name="Arold S.T."/>
            <person name="Gojobori T."/>
            <person name="van der Linden C.G."/>
            <person name="van Loo E.N."/>
            <person name="Jellen E.N."/>
            <person name="Maughan P.J."/>
            <person name="Tester M."/>
        </authorList>
    </citation>
    <scope>NUCLEOTIDE SEQUENCE [LARGE SCALE GENOMIC DNA]</scope>
    <source>
        <strain evidence="7">cv. PI 614886</strain>
    </source>
</reference>
<dbReference type="FunFam" id="1.10.245.10:FF:000004">
    <property type="entry name" value="Upstream activation factor subunit"/>
    <property type="match status" value="1"/>
</dbReference>
<dbReference type="Proteomes" id="UP000596660">
    <property type="component" value="Unplaced"/>
</dbReference>
<evidence type="ECO:0000256" key="2">
    <source>
        <dbReference type="ARBA" id="ARBA00023015"/>
    </source>
</evidence>
<dbReference type="SMART" id="SM00151">
    <property type="entry name" value="SWIB"/>
    <property type="match status" value="2"/>
</dbReference>
<dbReference type="SUPFAM" id="SSF47592">
    <property type="entry name" value="SWIB/MDM2 domain"/>
    <property type="match status" value="2"/>
</dbReference>
<dbReference type="PANTHER" id="PTHR13844">
    <property type="entry name" value="SWI/SNF-RELATED MATRIX-ASSOCIATED ACTIN-DEPENDENT REGULATOR OF CHROMATIN SUBFAMILY D"/>
    <property type="match status" value="1"/>
</dbReference>
<accession>A0A803LNV6</accession>
<dbReference type="Gene3D" id="1.10.10.60">
    <property type="entry name" value="Homeodomain-like"/>
    <property type="match status" value="1"/>
</dbReference>
<dbReference type="InterPro" id="IPR003121">
    <property type="entry name" value="SWIB_MDM2_domain"/>
</dbReference>
<evidence type="ECO:0000259" key="6">
    <source>
        <dbReference type="PROSITE" id="PS51998"/>
    </source>
</evidence>
<dbReference type="EnsemblPlants" id="AUR62016635-RA">
    <property type="protein sequence ID" value="AUR62016635-RA:cds"/>
    <property type="gene ID" value="AUR62016635"/>
</dbReference>
<organism evidence="7 8">
    <name type="scientific">Chenopodium quinoa</name>
    <name type="common">Quinoa</name>
    <dbReference type="NCBI Taxonomy" id="63459"/>
    <lineage>
        <taxon>Eukaryota</taxon>
        <taxon>Viridiplantae</taxon>
        <taxon>Streptophyta</taxon>
        <taxon>Embryophyta</taxon>
        <taxon>Tracheophyta</taxon>
        <taxon>Spermatophyta</taxon>
        <taxon>Magnoliopsida</taxon>
        <taxon>eudicotyledons</taxon>
        <taxon>Gunneridae</taxon>
        <taxon>Pentapetalae</taxon>
        <taxon>Caryophyllales</taxon>
        <taxon>Chenopodiaceae</taxon>
        <taxon>Chenopodioideae</taxon>
        <taxon>Atripliceae</taxon>
        <taxon>Chenopodium</taxon>
    </lineage>
</organism>
<name>A0A803LNV6_CHEQI</name>
<dbReference type="GO" id="GO:0000500">
    <property type="term" value="C:RNA polymerase I upstream activating factor complex"/>
    <property type="evidence" value="ECO:0007669"/>
    <property type="project" value="UniProtKB-ARBA"/>
</dbReference>
<dbReference type="InterPro" id="IPR019835">
    <property type="entry name" value="SWIB_domain"/>
</dbReference>
<dbReference type="Pfam" id="PF02201">
    <property type="entry name" value="SWIB"/>
    <property type="match status" value="2"/>
</dbReference>
<evidence type="ECO:0000256" key="1">
    <source>
        <dbReference type="ARBA" id="ARBA00004123"/>
    </source>
</evidence>
<feature type="domain" description="DM2" evidence="5">
    <location>
        <begin position="104"/>
        <end position="181"/>
    </location>
</feature>
<dbReference type="PROSITE" id="PS51925">
    <property type="entry name" value="SWIB_MDM2"/>
    <property type="match status" value="2"/>
</dbReference>
<dbReference type="PROSITE" id="PS51998">
    <property type="entry name" value="DEK_C"/>
    <property type="match status" value="1"/>
</dbReference>
<dbReference type="CDD" id="cd10567">
    <property type="entry name" value="SWIB-MDM2_like"/>
    <property type="match status" value="2"/>
</dbReference>
<dbReference type="AlphaFoldDB" id="A0A803LNV6"/>
<dbReference type="Gramene" id="AUR62016635-RA">
    <property type="protein sequence ID" value="AUR62016635-RA:cds"/>
    <property type="gene ID" value="AUR62016635"/>
</dbReference>
<protein>
    <submittedName>
        <fullName evidence="7">Uncharacterized protein</fullName>
    </submittedName>
</protein>
<evidence type="ECO:0000259" key="5">
    <source>
        <dbReference type="PROSITE" id="PS51925"/>
    </source>
</evidence>
<evidence type="ECO:0000313" key="7">
    <source>
        <dbReference type="EnsemblPlants" id="AUR62016635-RA:cds"/>
    </source>
</evidence>
<keyword evidence="3" id="KW-0804">Transcription</keyword>
<evidence type="ECO:0000256" key="3">
    <source>
        <dbReference type="ARBA" id="ARBA00023163"/>
    </source>
</evidence>
<feature type="domain" description="DEK-C" evidence="6">
    <location>
        <begin position="1"/>
        <end position="56"/>
    </location>
</feature>
<evidence type="ECO:0000313" key="8">
    <source>
        <dbReference type="Proteomes" id="UP000596660"/>
    </source>
</evidence>
<keyword evidence="8" id="KW-1185">Reference proteome</keyword>
<evidence type="ECO:0000256" key="4">
    <source>
        <dbReference type="ARBA" id="ARBA00023242"/>
    </source>
</evidence>
<sequence length="277" mass="32554">MVSDSELVDRLREILRTSDLNTTTPAAVRRQLQTDFGEDLTDRKKFISQQIDQILHEGHVNGADEDENHFEVDIKFFHMQHLFDVLSVLMSKDEEAKKKRKGTGFTRLCSLSPQLQEFVGEPEMARTEVVKKLWAYIKEKDLQDPSNRRNIKCDKMLHSIFRVDTINMFQMNKALSKHIWPLESEEDHPIDRRPPVKKQRRQKDAFVKFLGTGETTLSRSDAVKRIWNYIKQNQLQDPSDKRRILCDEKLKELFDVDFFNGFSVSKYLTAHLTKVEQ</sequence>
<dbReference type="Gene3D" id="1.10.245.10">
    <property type="entry name" value="SWIB/MDM2 domain"/>
    <property type="match status" value="2"/>
</dbReference>
<dbReference type="Pfam" id="PF08766">
    <property type="entry name" value="DEK_C"/>
    <property type="match status" value="1"/>
</dbReference>
<feature type="domain" description="DM2" evidence="5">
    <location>
        <begin position="195"/>
        <end position="274"/>
    </location>
</feature>